<evidence type="ECO:0000313" key="2">
    <source>
        <dbReference type="EMBL" id="CAH3037160.1"/>
    </source>
</evidence>
<reference evidence="2 3" key="1">
    <citation type="submission" date="2022-05" db="EMBL/GenBank/DDBJ databases">
        <authorList>
            <consortium name="Genoscope - CEA"/>
            <person name="William W."/>
        </authorList>
    </citation>
    <scope>NUCLEOTIDE SEQUENCE [LARGE SCALE GENOMIC DNA]</scope>
</reference>
<proteinExistence type="predicted"/>
<keyword evidence="3" id="KW-1185">Reference proteome</keyword>
<dbReference type="EMBL" id="CALNXK010000005">
    <property type="protein sequence ID" value="CAH3037160.1"/>
    <property type="molecule type" value="Genomic_DNA"/>
</dbReference>
<accession>A0ABN8MW46</accession>
<dbReference type="Proteomes" id="UP001159405">
    <property type="component" value="Unassembled WGS sequence"/>
</dbReference>
<evidence type="ECO:0000256" key="1">
    <source>
        <dbReference type="SAM" id="MobiDB-lite"/>
    </source>
</evidence>
<comment type="caution">
    <text evidence="2">The sequence shown here is derived from an EMBL/GenBank/DDBJ whole genome shotgun (WGS) entry which is preliminary data.</text>
</comment>
<evidence type="ECO:0000313" key="3">
    <source>
        <dbReference type="Proteomes" id="UP001159405"/>
    </source>
</evidence>
<organism evidence="2 3">
    <name type="scientific">Porites lobata</name>
    <dbReference type="NCBI Taxonomy" id="104759"/>
    <lineage>
        <taxon>Eukaryota</taxon>
        <taxon>Metazoa</taxon>
        <taxon>Cnidaria</taxon>
        <taxon>Anthozoa</taxon>
        <taxon>Hexacorallia</taxon>
        <taxon>Scleractinia</taxon>
        <taxon>Fungiina</taxon>
        <taxon>Poritidae</taxon>
        <taxon>Porites</taxon>
    </lineage>
</organism>
<gene>
    <name evidence="2" type="ORF">PLOB_00035365</name>
</gene>
<feature type="region of interest" description="Disordered" evidence="1">
    <location>
        <begin position="224"/>
        <end position="243"/>
    </location>
</feature>
<sequence length="379" mass="42942">MYFRTNQVANDVLCNPRGGFCGQSAMPKDFLLKGAGIKKDKDRQELPHLTTGKTSEKGTGIISRPARKMSFNESATACRLSFSPCLQVRTVYKTEGQKECNDIEESTLGLKDKSQISRDSEMSALTPPEKCCSRKYLQIERSNSWLLGNQVEPMSHSFCDKHEDTAQNQEESNVTNPLKQLKSSILIKKYCSTKENIQVKATGEKLRVPENQQETETEKRAIKLSRGESLESLRRASSGKDRERKAFETYRKNHGSRGGKNINALNCVLSRRSLLKNQTVEDEDYQEIDIEYLLKLKRVSSLSRVFDSSAIDVVAKENAVKTETSLPSIHGSQWNLKQRYVCELSFNPSTPVLREYTRIAQARVVDFSDASIENQLYIM</sequence>
<protein>
    <submittedName>
        <fullName evidence="2">Uncharacterized protein</fullName>
    </submittedName>
</protein>
<name>A0ABN8MW46_9CNID</name>